<sequence length="388" mass="42531">MKKNIYFLVGMFSFGALCTGCSDDDNTGKAVNITVNNATNIESDIFGIDVTEGQPLQLKPFIMPESARENAVSYHFAGEPTGAIELSESGLITPKLTTPAEGDIPFPLGTDTIIVRVDDGSGTYVRYPVRVISNVVIVSSITIQSAGQSVEVENGKTFNLAQYVAINPSNATDKSVTYSSQDETVVTVDPNGVITVIGEVGQATTITVTANDRGKMSATCRVKVAAEAPIYVGFPFSDNWKYSSNIGTKEGDMKNLFDDKNSTFWCPDILTRPIYDPVCYLDIDLGEVIKFGQLGYRHRSLNYSHLQCHSFKLEAKKEAGDAWSDLGVQVTAPLKVDDYQLFSVEPIEARYIRITFIKGHLREGQTDWNYSEAGNVSVGDLQVFIYNR</sequence>
<dbReference type="Gene3D" id="2.60.40.1080">
    <property type="match status" value="1"/>
</dbReference>
<dbReference type="InterPro" id="IPR003343">
    <property type="entry name" value="Big_2"/>
</dbReference>
<accession>A0A069SMH5</accession>
<dbReference type="SUPFAM" id="SSF49373">
    <property type="entry name" value="Invasin/intimin cell-adhesion fragments"/>
    <property type="match status" value="1"/>
</dbReference>
<comment type="caution">
    <text evidence="2">The sequence shown here is derived from an EMBL/GenBank/DDBJ whole genome shotgun (WGS) entry which is preliminary data.</text>
</comment>
<dbReference type="InterPro" id="IPR008964">
    <property type="entry name" value="Invasin/intimin_cell_adhesion"/>
</dbReference>
<organism evidence="2 3">
    <name type="scientific">Phocaeicola vulgatus str. 3975 RP4</name>
    <dbReference type="NCBI Taxonomy" id="1339352"/>
    <lineage>
        <taxon>Bacteria</taxon>
        <taxon>Pseudomonadati</taxon>
        <taxon>Bacteroidota</taxon>
        <taxon>Bacteroidia</taxon>
        <taxon>Bacteroidales</taxon>
        <taxon>Bacteroidaceae</taxon>
        <taxon>Phocaeicola</taxon>
    </lineage>
</organism>
<evidence type="ECO:0000313" key="2">
    <source>
        <dbReference type="EMBL" id="KDS55891.1"/>
    </source>
</evidence>
<dbReference type="Pfam" id="PF00754">
    <property type="entry name" value="F5_F8_type_C"/>
    <property type="match status" value="1"/>
</dbReference>
<evidence type="ECO:0000313" key="3">
    <source>
        <dbReference type="Proteomes" id="UP000027661"/>
    </source>
</evidence>
<gene>
    <name evidence="2" type="ORF">M099_1192</name>
</gene>
<dbReference type="Gene3D" id="2.60.120.260">
    <property type="entry name" value="Galactose-binding domain-like"/>
    <property type="match status" value="1"/>
</dbReference>
<dbReference type="InterPro" id="IPR008979">
    <property type="entry name" value="Galactose-bd-like_sf"/>
</dbReference>
<dbReference type="RefSeq" id="WP_032952576.1">
    <property type="nucleotide sequence ID" value="NZ_JNHM01000012.1"/>
</dbReference>
<name>A0A069SMH5_PHOVU</name>
<evidence type="ECO:0000259" key="1">
    <source>
        <dbReference type="PROSITE" id="PS50022"/>
    </source>
</evidence>
<dbReference type="Proteomes" id="UP000027661">
    <property type="component" value="Unassembled WGS sequence"/>
</dbReference>
<dbReference type="Pfam" id="PF02368">
    <property type="entry name" value="Big_2"/>
    <property type="match status" value="1"/>
</dbReference>
<protein>
    <submittedName>
        <fullName evidence="2">F5/8 type C domain protein</fullName>
    </submittedName>
</protein>
<dbReference type="PROSITE" id="PS50022">
    <property type="entry name" value="FA58C_3"/>
    <property type="match status" value="1"/>
</dbReference>
<dbReference type="AlphaFoldDB" id="A0A069SMH5"/>
<dbReference type="SMART" id="SM00635">
    <property type="entry name" value="BID_2"/>
    <property type="match status" value="1"/>
</dbReference>
<dbReference type="EMBL" id="JNHM01000012">
    <property type="protein sequence ID" value="KDS55891.1"/>
    <property type="molecule type" value="Genomic_DNA"/>
</dbReference>
<dbReference type="SUPFAM" id="SSF49785">
    <property type="entry name" value="Galactose-binding domain-like"/>
    <property type="match status" value="1"/>
</dbReference>
<reference evidence="2 3" key="1">
    <citation type="submission" date="2014-04" db="EMBL/GenBank/DDBJ databases">
        <authorList>
            <person name="Sears C."/>
            <person name="Carroll K."/>
            <person name="Sack B.R."/>
            <person name="Qadri F."/>
            <person name="Myers L.L."/>
            <person name="Chung G.-T."/>
            <person name="Escheverria P."/>
            <person name="Fraser C.M."/>
            <person name="Sadzewicz L."/>
            <person name="Shefchek K.A."/>
            <person name="Tallon L."/>
            <person name="Das S.P."/>
            <person name="Daugherty S."/>
            <person name="Mongodin E.F."/>
        </authorList>
    </citation>
    <scope>NUCLEOTIDE SEQUENCE [LARGE SCALE GENOMIC DNA]</scope>
    <source>
        <strain evidence="2 3">3975 RP4</strain>
    </source>
</reference>
<dbReference type="PATRIC" id="fig|1339352.3.peg.1154"/>
<feature type="domain" description="F5/8 type C" evidence="1">
    <location>
        <begin position="226"/>
        <end position="354"/>
    </location>
</feature>
<dbReference type="InterPro" id="IPR000421">
    <property type="entry name" value="FA58C"/>
</dbReference>
<proteinExistence type="predicted"/>